<sequence>MGKNKKGKASQKQSAQLRAIEMRIVLSDTCEACRTPCSRGLSYLKRMQEPGAVGGGVPCVLTRKRG</sequence>
<dbReference type="EMBL" id="JACXIZ010000021">
    <property type="protein sequence ID" value="MBD2846238.1"/>
    <property type="molecule type" value="Genomic_DNA"/>
</dbReference>
<organism evidence="1 2">
    <name type="scientific">Paenibacillus sabuli</name>
    <dbReference type="NCBI Taxonomy" id="2772509"/>
    <lineage>
        <taxon>Bacteria</taxon>
        <taxon>Bacillati</taxon>
        <taxon>Bacillota</taxon>
        <taxon>Bacilli</taxon>
        <taxon>Bacillales</taxon>
        <taxon>Paenibacillaceae</taxon>
        <taxon>Paenibacillus</taxon>
    </lineage>
</organism>
<comment type="caution">
    <text evidence="1">The sequence shown here is derived from an EMBL/GenBank/DDBJ whole genome shotgun (WGS) entry which is preliminary data.</text>
</comment>
<name>A0A927BT06_9BACL</name>
<reference evidence="1" key="1">
    <citation type="submission" date="2020-09" db="EMBL/GenBank/DDBJ databases">
        <title>A novel bacterium of genus Paenibacillus, isolated from South China Sea.</title>
        <authorList>
            <person name="Huang H."/>
            <person name="Mo K."/>
            <person name="Hu Y."/>
        </authorList>
    </citation>
    <scope>NUCLEOTIDE SEQUENCE</scope>
    <source>
        <strain evidence="1">IB182496</strain>
    </source>
</reference>
<proteinExistence type="predicted"/>
<keyword evidence="2" id="KW-1185">Reference proteome</keyword>
<protein>
    <submittedName>
        <fullName evidence="1">Uncharacterized protein</fullName>
    </submittedName>
</protein>
<accession>A0A927BT06</accession>
<evidence type="ECO:0000313" key="2">
    <source>
        <dbReference type="Proteomes" id="UP000621560"/>
    </source>
</evidence>
<gene>
    <name evidence="1" type="ORF">IDH44_13610</name>
</gene>
<dbReference type="AlphaFoldDB" id="A0A927BT06"/>
<evidence type="ECO:0000313" key="1">
    <source>
        <dbReference type="EMBL" id="MBD2846238.1"/>
    </source>
</evidence>
<dbReference type="Proteomes" id="UP000621560">
    <property type="component" value="Unassembled WGS sequence"/>
</dbReference>
<dbReference type="RefSeq" id="WP_190918469.1">
    <property type="nucleotide sequence ID" value="NZ_JACXIZ010000021.1"/>
</dbReference>